<accession>A0A6N2C3U3</accession>
<comment type="caution">
    <text evidence="2">The sequence shown here is derived from an EMBL/GenBank/DDBJ whole genome shotgun (WGS) entry which is preliminary data.</text>
</comment>
<dbReference type="AlphaFoldDB" id="A0A6N2C3U3"/>
<evidence type="ECO:0008006" key="3">
    <source>
        <dbReference type="Google" id="ProtNLM"/>
    </source>
</evidence>
<organism evidence="2">
    <name type="scientific">Solanum chilense</name>
    <name type="common">Tomato</name>
    <name type="synonym">Lycopersicon chilense</name>
    <dbReference type="NCBI Taxonomy" id="4083"/>
    <lineage>
        <taxon>Eukaryota</taxon>
        <taxon>Viridiplantae</taxon>
        <taxon>Streptophyta</taxon>
        <taxon>Embryophyta</taxon>
        <taxon>Tracheophyta</taxon>
        <taxon>Spermatophyta</taxon>
        <taxon>Magnoliopsida</taxon>
        <taxon>eudicotyledons</taxon>
        <taxon>Gunneridae</taxon>
        <taxon>Pentapetalae</taxon>
        <taxon>asterids</taxon>
        <taxon>lamiids</taxon>
        <taxon>Solanales</taxon>
        <taxon>Solanaceae</taxon>
        <taxon>Solanoideae</taxon>
        <taxon>Solaneae</taxon>
        <taxon>Solanum</taxon>
        <taxon>Solanum subgen. Lycopersicon</taxon>
    </lineage>
</organism>
<sequence length="308" mass="33992">MNMRRTPARRVEENDVNEGLPPRGGHVPQVDKVPQGSKGALNDQVPIVEGLNEVLIVPQEIANREIREALLTIARAVTTQVNRDIGPRVNAMQSTMTAILRDFVRMNPLILFGSKVGEYPQAFLDEVYKIEHAMGVTSKKKVLLNGVPDIIKEECRTSMLHGDMNLSRLMVYVQSIEESKLGMRSRDDKRGITNEKVQHKFKKRASNQDGYIAPKANYERGGGSQVAKPNCVTCGKRHLGKCLAGTSGCFGFGKDYHKVRDCPTIAARGKEAKQGPPNVPDGGIPKSHHFYALRAKGTKPDDDDAVKL</sequence>
<feature type="region of interest" description="Disordered" evidence="1">
    <location>
        <begin position="1"/>
        <end position="38"/>
    </location>
</feature>
<gene>
    <name evidence="2" type="ORF">EJD97_022190</name>
</gene>
<evidence type="ECO:0000313" key="2">
    <source>
        <dbReference type="EMBL" id="TMX02267.1"/>
    </source>
</evidence>
<evidence type="ECO:0000256" key="1">
    <source>
        <dbReference type="SAM" id="MobiDB-lite"/>
    </source>
</evidence>
<dbReference type="EMBL" id="RXGB01000694">
    <property type="protein sequence ID" value="TMX02267.1"/>
    <property type="molecule type" value="Genomic_DNA"/>
</dbReference>
<protein>
    <recommendedName>
        <fullName evidence="3">Gag-pol polyprotein</fullName>
    </recommendedName>
</protein>
<reference evidence="2" key="1">
    <citation type="submission" date="2019-05" db="EMBL/GenBank/DDBJ databases">
        <title>The de novo reference genome and transcriptome assemblies of the wild tomato species Solanum chilense.</title>
        <authorList>
            <person name="Stam R."/>
            <person name="Nosenko T."/>
            <person name="Hoerger A.C."/>
            <person name="Stephan W."/>
            <person name="Seidel M.A."/>
            <person name="Kuhn J.M.M."/>
            <person name="Haberer G."/>
            <person name="Tellier A."/>
        </authorList>
    </citation>
    <scope>NUCLEOTIDE SEQUENCE</scope>
    <source>
        <tissue evidence="2">Mature leaves</tissue>
    </source>
</reference>
<proteinExistence type="predicted"/>
<name>A0A6N2C3U3_SOLCI</name>